<evidence type="ECO:0000256" key="5">
    <source>
        <dbReference type="ARBA" id="ARBA00022741"/>
    </source>
</evidence>
<dbReference type="EMBL" id="JQBP01000002">
    <property type="protein sequence ID" value="KRN75400.1"/>
    <property type="molecule type" value="Genomic_DNA"/>
</dbReference>
<comment type="subcellular location">
    <subcellularLocation>
        <location evidence="1">Cell membrane</location>
        <topology evidence="1">Multi-pass membrane protein</topology>
    </subcellularLocation>
</comment>
<dbReference type="InterPro" id="IPR027417">
    <property type="entry name" value="P-loop_NTPase"/>
</dbReference>
<evidence type="ECO:0000256" key="9">
    <source>
        <dbReference type="SAM" id="Phobius"/>
    </source>
</evidence>
<dbReference type="Gene3D" id="1.20.1560.10">
    <property type="entry name" value="ABC transporter type 1, transmembrane domain"/>
    <property type="match status" value="1"/>
</dbReference>
<evidence type="ECO:0000256" key="3">
    <source>
        <dbReference type="ARBA" id="ARBA00022475"/>
    </source>
</evidence>
<evidence type="ECO:0000313" key="13">
    <source>
        <dbReference type="Proteomes" id="UP000051655"/>
    </source>
</evidence>
<keyword evidence="7 9" id="KW-1133">Transmembrane helix</keyword>
<dbReference type="PROSITE" id="PS50893">
    <property type="entry name" value="ABC_TRANSPORTER_2"/>
    <property type="match status" value="1"/>
</dbReference>
<feature type="transmembrane region" description="Helical" evidence="9">
    <location>
        <begin position="54"/>
        <end position="75"/>
    </location>
</feature>
<evidence type="ECO:0000256" key="4">
    <source>
        <dbReference type="ARBA" id="ARBA00022692"/>
    </source>
</evidence>
<dbReference type="PANTHER" id="PTHR43394">
    <property type="entry name" value="ATP-DEPENDENT PERMEASE MDL1, MITOCHONDRIAL"/>
    <property type="match status" value="1"/>
</dbReference>
<organism evidence="12 13">
    <name type="scientific">Weissella kandleri</name>
    <dbReference type="NCBI Taxonomy" id="1616"/>
    <lineage>
        <taxon>Bacteria</taxon>
        <taxon>Bacillati</taxon>
        <taxon>Bacillota</taxon>
        <taxon>Bacilli</taxon>
        <taxon>Lactobacillales</taxon>
        <taxon>Lactobacillaceae</taxon>
        <taxon>Weissella</taxon>
    </lineage>
</organism>
<feature type="transmembrane region" description="Helical" evidence="9">
    <location>
        <begin position="277"/>
        <end position="296"/>
    </location>
</feature>
<gene>
    <name evidence="12" type="ORF">IV73_GL000565</name>
</gene>
<keyword evidence="5" id="KW-0547">Nucleotide-binding</keyword>
<dbReference type="InterPro" id="IPR036640">
    <property type="entry name" value="ABC1_TM_sf"/>
</dbReference>
<dbReference type="AlphaFoldDB" id="A0A0R2JDG9"/>
<dbReference type="PANTHER" id="PTHR43394:SF1">
    <property type="entry name" value="ATP-BINDING CASSETTE SUB-FAMILY B MEMBER 10, MITOCHONDRIAL"/>
    <property type="match status" value="1"/>
</dbReference>
<dbReference type="SUPFAM" id="SSF52540">
    <property type="entry name" value="P-loop containing nucleoside triphosphate hydrolases"/>
    <property type="match status" value="1"/>
</dbReference>
<dbReference type="InterPro" id="IPR003439">
    <property type="entry name" value="ABC_transporter-like_ATP-bd"/>
</dbReference>
<keyword evidence="6" id="KW-0067">ATP-binding</keyword>
<evidence type="ECO:0000259" key="11">
    <source>
        <dbReference type="PROSITE" id="PS50929"/>
    </source>
</evidence>
<dbReference type="SMART" id="SM00382">
    <property type="entry name" value="AAA"/>
    <property type="match status" value="1"/>
</dbReference>
<reference evidence="12 13" key="1">
    <citation type="journal article" date="2015" name="Genome Announc.">
        <title>Expanding the biotechnology potential of lactobacilli through comparative genomics of 213 strains and associated genera.</title>
        <authorList>
            <person name="Sun Z."/>
            <person name="Harris H.M."/>
            <person name="McCann A."/>
            <person name="Guo C."/>
            <person name="Argimon S."/>
            <person name="Zhang W."/>
            <person name="Yang X."/>
            <person name="Jeffery I.B."/>
            <person name="Cooney J.C."/>
            <person name="Kagawa T.F."/>
            <person name="Liu W."/>
            <person name="Song Y."/>
            <person name="Salvetti E."/>
            <person name="Wrobel A."/>
            <person name="Rasinkangas P."/>
            <person name="Parkhill J."/>
            <person name="Rea M.C."/>
            <person name="O'Sullivan O."/>
            <person name="Ritari J."/>
            <person name="Douillard F.P."/>
            <person name="Paul Ross R."/>
            <person name="Yang R."/>
            <person name="Briner A.E."/>
            <person name="Felis G.E."/>
            <person name="de Vos W.M."/>
            <person name="Barrangou R."/>
            <person name="Klaenhammer T.R."/>
            <person name="Caufield P.W."/>
            <person name="Cui Y."/>
            <person name="Zhang H."/>
            <person name="O'Toole P.W."/>
        </authorList>
    </citation>
    <scope>NUCLEOTIDE SEQUENCE [LARGE SCALE GENOMIC DNA]</scope>
    <source>
        <strain evidence="12 13">DSM 20593</strain>
    </source>
</reference>
<evidence type="ECO:0000256" key="7">
    <source>
        <dbReference type="ARBA" id="ARBA00022989"/>
    </source>
</evidence>
<dbReference type="GO" id="GO:0005524">
    <property type="term" value="F:ATP binding"/>
    <property type="evidence" value="ECO:0007669"/>
    <property type="project" value="UniProtKB-KW"/>
</dbReference>
<dbReference type="GO" id="GO:0005886">
    <property type="term" value="C:plasma membrane"/>
    <property type="evidence" value="ECO:0007669"/>
    <property type="project" value="UniProtKB-SubCell"/>
</dbReference>
<dbReference type="CDD" id="cd18548">
    <property type="entry name" value="ABC_6TM_Tm287_like"/>
    <property type="match status" value="1"/>
</dbReference>
<dbReference type="PATRIC" id="fig|1616.3.peg.581"/>
<dbReference type="Gene3D" id="3.40.50.300">
    <property type="entry name" value="P-loop containing nucleotide triphosphate hydrolases"/>
    <property type="match status" value="1"/>
</dbReference>
<evidence type="ECO:0000256" key="1">
    <source>
        <dbReference type="ARBA" id="ARBA00004651"/>
    </source>
</evidence>
<dbReference type="STRING" id="1616.IV73_GL000565"/>
<feature type="transmembrane region" description="Helical" evidence="9">
    <location>
        <begin position="15"/>
        <end position="33"/>
    </location>
</feature>
<evidence type="ECO:0000256" key="2">
    <source>
        <dbReference type="ARBA" id="ARBA00022448"/>
    </source>
</evidence>
<keyword evidence="3" id="KW-1003">Cell membrane</keyword>
<dbReference type="SUPFAM" id="SSF90123">
    <property type="entry name" value="ABC transporter transmembrane region"/>
    <property type="match status" value="1"/>
</dbReference>
<keyword evidence="2" id="KW-0813">Transport</keyword>
<dbReference type="InterPro" id="IPR011527">
    <property type="entry name" value="ABC1_TM_dom"/>
</dbReference>
<dbReference type="InterPro" id="IPR003593">
    <property type="entry name" value="AAA+_ATPase"/>
</dbReference>
<feature type="domain" description="ABC transmembrane type-1" evidence="11">
    <location>
        <begin position="16"/>
        <end position="297"/>
    </location>
</feature>
<feature type="transmembrane region" description="Helical" evidence="9">
    <location>
        <begin position="95"/>
        <end position="113"/>
    </location>
</feature>
<dbReference type="Proteomes" id="UP000051655">
    <property type="component" value="Unassembled WGS sequence"/>
</dbReference>
<evidence type="ECO:0000259" key="10">
    <source>
        <dbReference type="PROSITE" id="PS50893"/>
    </source>
</evidence>
<keyword evidence="4 9" id="KW-0812">Transmembrane</keyword>
<dbReference type="PROSITE" id="PS00211">
    <property type="entry name" value="ABC_TRANSPORTER_1"/>
    <property type="match status" value="1"/>
</dbReference>
<dbReference type="Pfam" id="PF00005">
    <property type="entry name" value="ABC_tran"/>
    <property type="match status" value="1"/>
</dbReference>
<dbReference type="GO" id="GO:0015421">
    <property type="term" value="F:ABC-type oligopeptide transporter activity"/>
    <property type="evidence" value="ECO:0007669"/>
    <property type="project" value="TreeGrafter"/>
</dbReference>
<dbReference type="Pfam" id="PF00664">
    <property type="entry name" value="ABC_membrane"/>
    <property type="match status" value="1"/>
</dbReference>
<dbReference type="InterPro" id="IPR017871">
    <property type="entry name" value="ABC_transporter-like_CS"/>
</dbReference>
<dbReference type="OrthoDB" id="9770415at2"/>
<dbReference type="PROSITE" id="PS50929">
    <property type="entry name" value="ABC_TM1F"/>
    <property type="match status" value="1"/>
</dbReference>
<keyword evidence="13" id="KW-1185">Reference proteome</keyword>
<dbReference type="GO" id="GO:0016887">
    <property type="term" value="F:ATP hydrolysis activity"/>
    <property type="evidence" value="ECO:0007669"/>
    <property type="project" value="InterPro"/>
</dbReference>
<feature type="domain" description="ABC transporter" evidence="10">
    <location>
        <begin position="330"/>
        <end position="565"/>
    </location>
</feature>
<protein>
    <submittedName>
        <fullName evidence="12">Uncharacterized protein</fullName>
    </submittedName>
</protein>
<evidence type="ECO:0000313" key="12">
    <source>
        <dbReference type="EMBL" id="KRN75400.1"/>
    </source>
</evidence>
<feature type="transmembrane region" description="Helical" evidence="9">
    <location>
        <begin position="154"/>
        <end position="173"/>
    </location>
</feature>
<dbReference type="FunFam" id="3.40.50.300:FF:000221">
    <property type="entry name" value="Multidrug ABC transporter ATP-binding protein"/>
    <property type="match status" value="1"/>
</dbReference>
<keyword evidence="8 9" id="KW-0472">Membrane</keyword>
<feature type="transmembrane region" description="Helical" evidence="9">
    <location>
        <begin position="233"/>
        <end position="257"/>
    </location>
</feature>
<accession>A0A0R2JDG9</accession>
<comment type="caution">
    <text evidence="12">The sequence shown here is derived from an EMBL/GenBank/DDBJ whole genome shotgun (WGS) entry which is preliminary data.</text>
</comment>
<dbReference type="RefSeq" id="WP_057754460.1">
    <property type="nucleotide sequence ID" value="NZ_JQBP01000002.1"/>
</dbReference>
<name>A0A0R2JDG9_9LACO</name>
<dbReference type="InterPro" id="IPR039421">
    <property type="entry name" value="Type_1_exporter"/>
</dbReference>
<proteinExistence type="predicted"/>
<feature type="transmembrane region" description="Helical" evidence="9">
    <location>
        <begin position="125"/>
        <end position="148"/>
    </location>
</feature>
<evidence type="ECO:0000256" key="8">
    <source>
        <dbReference type="ARBA" id="ARBA00023136"/>
    </source>
</evidence>
<sequence>MDLLKPYLVKYKRDIFITVLSVIVMSAAALYQPRLLQDVMKAITEDKMNQVNSIGVKLITVAALGLIAGVINSIFAAKVSQNIAADLREAQYRKIQTFSFADIEHFSVGNLVVRMTNDIQQVQTLVMSGLQALLRMPILFIGALIFAINTLPQLWWIIVIMVVTVVLITAFVFSKMGPLFGRIQSWIEKTNNLAKENLQGVRVVKSFNQEQNEKNRYNEASGELNKINIKIGYLFSVMSPLFMMVSQLAIAGSIWYVGTQVNEHPMWIASVSSFTNYLMQIMMAVIIGGMVMSFAARGMVSIKRIKEVIDAKPTMQYDAKAPEIELMGSVEFKDVSFHYPADEQDVLKHVSFKANAGEMIGIVGATGSGKTTLAQLIARLFDPTAGTVEIGGHDLKHVNEKSLRQTVSYVLQRATLFSGKISDNLRQGKLDANTKDMRHAANIAQAAEFVERYEDTYEHVVEERSANFSGGQKQRLSIARGVIANPKVLILDDSTSALDANSEKLVKEALERDLQHTTTFIIAEKISSVINADRILVLDEGKLVGEGSHAELLETSPVYREIYGTQKAQEVNS</sequence>
<evidence type="ECO:0000256" key="6">
    <source>
        <dbReference type="ARBA" id="ARBA00022840"/>
    </source>
</evidence>